<evidence type="ECO:0000313" key="2">
    <source>
        <dbReference type="Proteomes" id="UP000293637"/>
    </source>
</evidence>
<evidence type="ECO:0000313" key="1">
    <source>
        <dbReference type="EMBL" id="TBW71890.1"/>
    </source>
</evidence>
<dbReference type="Gene3D" id="2.40.420.20">
    <property type="match status" value="1"/>
</dbReference>
<name>A0A4Q9WCB5_STALU</name>
<gene>
    <name evidence="1" type="ORF">EQ812_08770</name>
</gene>
<dbReference type="AlphaFoldDB" id="A0A4Q9WCB5"/>
<dbReference type="RefSeq" id="WP_100218005.1">
    <property type="nucleotide sequence ID" value="NZ_CAXOPE010000004.1"/>
</dbReference>
<organism evidence="1 2">
    <name type="scientific">Staphylococcus lugdunensis</name>
    <dbReference type="NCBI Taxonomy" id="28035"/>
    <lineage>
        <taxon>Bacteria</taxon>
        <taxon>Bacillati</taxon>
        <taxon>Bacillota</taxon>
        <taxon>Bacilli</taxon>
        <taxon>Bacillales</taxon>
        <taxon>Staphylococcaceae</taxon>
        <taxon>Staphylococcus</taxon>
    </lineage>
</organism>
<protein>
    <submittedName>
        <fullName evidence="1">HlyD family efflux transporter periplasmic adaptor subunit</fullName>
    </submittedName>
</protein>
<proteinExistence type="predicted"/>
<sequence length="309" mass="35701">MPTIFKHRFIFPLLLLLIVLAICLMAYHTYFNQPKSSPTLITVKPYQSASFTAMEQPKSFYELRYHSSYGYIDHIYVKNQQLIQKQTPLLTYYNPQLEPLILAQKKLLTQINHSNVSNTFKDQARLKFISDIAVEQNHLVTRLTSPIKGYVLINNTTPSKENDIILTITSEEHIIVGDLPETFRNKFKIDEEVTLLTSNNQQFYGKINSISPIPKAYHTKNSVYRVIIKSDKNCPLGTHIKVAPYHTTFELPQSVLIQKDCVLISKNNKLIKREVKYTKSSKKGYIIITQGLNINDRVVRHPEAKDIYD</sequence>
<dbReference type="Proteomes" id="UP000293637">
    <property type="component" value="Unassembled WGS sequence"/>
</dbReference>
<dbReference type="EMBL" id="SCHB01000005">
    <property type="protein sequence ID" value="TBW71890.1"/>
    <property type="molecule type" value="Genomic_DNA"/>
</dbReference>
<accession>A0A4Q9WCB5</accession>
<comment type="caution">
    <text evidence="1">The sequence shown here is derived from an EMBL/GenBank/DDBJ whole genome shotgun (WGS) entry which is preliminary data.</text>
</comment>
<reference evidence="1 2" key="1">
    <citation type="journal article" date="2019" name="Sci. Transl. Med.">
        <title>Quorum sensing between bacterial species on the skin protects against epidermal injury in atopic dermatitis.</title>
        <authorList>
            <person name="Williams M.R."/>
        </authorList>
    </citation>
    <scope>NUCLEOTIDE SEQUENCE [LARGE SCALE GENOMIC DNA]</scope>
    <source>
        <strain evidence="1 2">E7</strain>
    </source>
</reference>